<gene>
    <name evidence="2" type="ordered locus">Kfla_2840</name>
</gene>
<dbReference type="Proteomes" id="UP000007967">
    <property type="component" value="Chromosome"/>
</dbReference>
<proteinExistence type="predicted"/>
<keyword evidence="3" id="KW-1185">Reference proteome</keyword>
<dbReference type="EMBL" id="CP001736">
    <property type="protein sequence ID" value="ADB31905.1"/>
    <property type="molecule type" value="Genomic_DNA"/>
</dbReference>
<sequence>MRTEDDLREAFEHLASTAPAAERVLAAFHTPPRVRRSRTPVVIGVALATTAAALLVPVLVRHDDSAQPAGQQEADSPWRDRLSLELPRDLAVHGSRGFTRTSQGLVLEGGSKRTTCVLRSHAAGSFDPSTIPASSPTLDINGARAYRAELANVTDPSRPAPTIVWEPTAGSWTTSHCGVRDAADPAKAEELARKVQRSPQRLAAPYKIGYLPAGFTVGGLSLTPSTNPARRTRGSFQAYIGDGNNARSSIVVDPASKFELRDVDLRIDFTVQPLGAGLRPTGAVKGLTVNGRTAYWMQQGLLIQGDGFTVMLDNWGRLPQAELLKIANGLELTATPTSPANWFDAAQAIP</sequence>
<accession>D2Q0B3</accession>
<name>D2Q0B3_KRIFD</name>
<feature type="transmembrane region" description="Helical" evidence="1">
    <location>
        <begin position="41"/>
        <end position="60"/>
    </location>
</feature>
<keyword evidence="1" id="KW-0472">Membrane</keyword>
<evidence type="ECO:0000256" key="1">
    <source>
        <dbReference type="SAM" id="Phobius"/>
    </source>
</evidence>
<keyword evidence="1" id="KW-0812">Transmembrane</keyword>
<dbReference type="STRING" id="479435.Kfla_2840"/>
<reference evidence="3" key="1">
    <citation type="submission" date="2009-09" db="EMBL/GenBank/DDBJ databases">
        <title>The complete genome of Kribbella flavida DSM 17836.</title>
        <authorList>
            <consortium name="US DOE Joint Genome Institute (JGI-PGF)"/>
            <person name="Lucas S."/>
            <person name="Copeland A."/>
            <person name="Lapidus A."/>
            <person name="Glavina del Rio T."/>
            <person name="Dalin E."/>
            <person name="Tice H."/>
            <person name="Bruce D."/>
            <person name="Goodwin L."/>
            <person name="Pitluck S."/>
            <person name="Kyrpides N."/>
            <person name="Mavromatis K."/>
            <person name="Ivanova N."/>
            <person name="Saunders E."/>
            <person name="Brettin T."/>
            <person name="Detter J.C."/>
            <person name="Han C."/>
            <person name="Larimer F."/>
            <person name="Land M."/>
            <person name="Hauser L."/>
            <person name="Markowitz V."/>
            <person name="Cheng J.-F."/>
            <person name="Hugenholtz P."/>
            <person name="Woyke T."/>
            <person name="Wu D."/>
            <person name="Pukall R."/>
            <person name="Klenk H.-P."/>
            <person name="Eisen J.A."/>
        </authorList>
    </citation>
    <scope>NUCLEOTIDE SEQUENCE [LARGE SCALE GENOMIC DNA]</scope>
    <source>
        <strain evidence="3">DSM 17836 / JCM 10339 / NBRC 14399</strain>
    </source>
</reference>
<protein>
    <submittedName>
        <fullName evidence="2">Uncharacterized protein</fullName>
    </submittedName>
</protein>
<evidence type="ECO:0000313" key="2">
    <source>
        <dbReference type="EMBL" id="ADB31905.1"/>
    </source>
</evidence>
<reference evidence="2 3" key="2">
    <citation type="journal article" date="2010" name="Stand. Genomic Sci.">
        <title>Complete genome sequence of Kribbella flavida type strain (IFO 14399).</title>
        <authorList>
            <person name="Pukall R."/>
            <person name="Lapidus A."/>
            <person name="Glavina Del Rio T."/>
            <person name="Copeland A."/>
            <person name="Tice H."/>
            <person name="Cheng J.-F."/>
            <person name="Lucas S."/>
            <person name="Chen F."/>
            <person name="Nolan M."/>
            <person name="LaButti K."/>
            <person name="Pati A."/>
            <person name="Ivanova N."/>
            <person name="Mavrommatis K."/>
            <person name="Mikhailova N."/>
            <person name="Pitluck S."/>
            <person name="Bruce D."/>
            <person name="Goodwin L."/>
            <person name="Land M."/>
            <person name="Hauser L."/>
            <person name="Chang Y.-J."/>
            <person name="Jeffries C.D."/>
            <person name="Chen A."/>
            <person name="Palaniappan K."/>
            <person name="Chain P."/>
            <person name="Rohde M."/>
            <person name="Goeker M."/>
            <person name="Bristow J."/>
            <person name="Eisen J.A."/>
            <person name="Markowitz V."/>
            <person name="Hugenholtz P."/>
            <person name="Kyrpides N.C."/>
            <person name="Klenk H.-P."/>
            <person name="Brettin T."/>
        </authorList>
    </citation>
    <scope>NUCLEOTIDE SEQUENCE [LARGE SCALE GENOMIC DNA]</scope>
    <source>
        <strain evidence="3">DSM 17836 / JCM 10339 / NBRC 14399</strain>
    </source>
</reference>
<organism evidence="2 3">
    <name type="scientific">Kribbella flavida (strain DSM 17836 / JCM 10339 / NBRC 14399)</name>
    <dbReference type="NCBI Taxonomy" id="479435"/>
    <lineage>
        <taxon>Bacteria</taxon>
        <taxon>Bacillati</taxon>
        <taxon>Actinomycetota</taxon>
        <taxon>Actinomycetes</taxon>
        <taxon>Propionibacteriales</taxon>
        <taxon>Kribbellaceae</taxon>
        <taxon>Kribbella</taxon>
    </lineage>
</organism>
<keyword evidence="1" id="KW-1133">Transmembrane helix</keyword>
<dbReference type="HOGENOM" id="CLU_694102_0_0_11"/>
<dbReference type="AlphaFoldDB" id="D2Q0B3"/>
<dbReference type="KEGG" id="kfl:Kfla_2840"/>
<evidence type="ECO:0000313" key="3">
    <source>
        <dbReference type="Proteomes" id="UP000007967"/>
    </source>
</evidence>